<comment type="subcellular location">
    <subcellularLocation>
        <location evidence="1">Cell membrane</location>
        <topology evidence="1">Multi-pass membrane protein</topology>
    </subcellularLocation>
</comment>
<dbReference type="Gene3D" id="4.10.1240.10">
    <property type="entry name" value="GPCR, family 2, extracellular hormone receptor domain"/>
    <property type="match status" value="1"/>
</dbReference>
<accession>A0A0N5A9A9</accession>
<protein>
    <submittedName>
        <fullName evidence="14">G_PROTEIN_RECEP_F2_4 domain-containing protein</fullName>
    </submittedName>
</protein>
<dbReference type="PROSITE" id="PS50261">
    <property type="entry name" value="G_PROTEIN_RECEP_F2_4"/>
    <property type="match status" value="1"/>
</dbReference>
<evidence type="ECO:0000256" key="2">
    <source>
        <dbReference type="ARBA" id="ARBA00005314"/>
    </source>
</evidence>
<evidence type="ECO:0000256" key="1">
    <source>
        <dbReference type="ARBA" id="ARBA00004651"/>
    </source>
</evidence>
<dbReference type="WBParaSite" id="SMUV_0000068201-mRNA-1">
    <property type="protein sequence ID" value="SMUV_0000068201-mRNA-1"/>
    <property type="gene ID" value="SMUV_0000068201"/>
</dbReference>
<dbReference type="Proteomes" id="UP000046393">
    <property type="component" value="Unplaced"/>
</dbReference>
<evidence type="ECO:0000256" key="5">
    <source>
        <dbReference type="ARBA" id="ARBA00022989"/>
    </source>
</evidence>
<comment type="similarity">
    <text evidence="2">Belongs to the G-protein coupled receptor 2 family.</text>
</comment>
<organism evidence="13 14">
    <name type="scientific">Syphacia muris</name>
    <dbReference type="NCBI Taxonomy" id="451379"/>
    <lineage>
        <taxon>Eukaryota</taxon>
        <taxon>Metazoa</taxon>
        <taxon>Ecdysozoa</taxon>
        <taxon>Nematoda</taxon>
        <taxon>Chromadorea</taxon>
        <taxon>Rhabditida</taxon>
        <taxon>Spirurina</taxon>
        <taxon>Oxyuridomorpha</taxon>
        <taxon>Oxyuroidea</taxon>
        <taxon>Oxyuridae</taxon>
        <taxon>Syphacia</taxon>
    </lineage>
</organism>
<dbReference type="SUPFAM" id="SSF81321">
    <property type="entry name" value="Family A G protein-coupled receptor-like"/>
    <property type="match status" value="1"/>
</dbReference>
<feature type="transmembrane region" description="Helical" evidence="10">
    <location>
        <begin position="250"/>
        <end position="269"/>
    </location>
</feature>
<dbReference type="PRINTS" id="PR00249">
    <property type="entry name" value="GPCRSECRETIN"/>
</dbReference>
<feature type="transmembrane region" description="Helical" evidence="10">
    <location>
        <begin position="210"/>
        <end position="230"/>
    </location>
</feature>
<evidence type="ECO:0000259" key="12">
    <source>
        <dbReference type="PROSITE" id="PS50261"/>
    </source>
</evidence>
<feature type="transmembrane region" description="Helical" evidence="10">
    <location>
        <begin position="137"/>
        <end position="157"/>
    </location>
</feature>
<keyword evidence="3" id="KW-1003">Cell membrane</keyword>
<keyword evidence="13" id="KW-1185">Reference proteome</keyword>
<dbReference type="PROSITE" id="PS50227">
    <property type="entry name" value="G_PROTEIN_RECEP_F2_3"/>
    <property type="match status" value="1"/>
</dbReference>
<keyword evidence="5 10" id="KW-1133">Transmembrane helix</keyword>
<sequence length="474" mass="54460">MLIIFSSFAISSSSSSNSGSNTHIADGYCPFYYDKVSCWNATPPNTKVRIKCVTWQFDRPNPAGYVELKCENGHWQNITGDDLVNMYKPCLMADFIVKYGRLIAQSGYIISMLSLLLAITIFLYLKKFRCGRNQVHLNLFVSHLLRYIFSTIQYFYSYHNNVETDMNLTLCRTVTTIWNYFLLCSYFWIFVEGLYLHNVIYVSIFREPRVWPFALLGWGAPLLITCFWAVTKVANDPSRCWLSLNYHLILRIPLFIIIIAEVLMAVNIARQLYYKLQNEAQSHERMRYKIIAEYVRKLARATLLLIGGTGVNFFIFDFVVAVTGIVSRGAEIAHTIYVIVNSLWGTVVAFLYCFTSEEIHTDWKLKEAHRKLHQAIKREFENSRIYYAKKGGSRKASGFCTCNNKLEVCEKCEFRKKFLKKTGFLKSSGSSAVTLCSTAVNSNQNTICAKTTPYPPRVSHLSFCREESEDISAV</sequence>
<dbReference type="InterPro" id="IPR036445">
    <property type="entry name" value="GPCR_2_extracell_dom_sf"/>
</dbReference>
<evidence type="ECO:0000256" key="9">
    <source>
        <dbReference type="ARBA" id="ARBA00023224"/>
    </source>
</evidence>
<dbReference type="Gene3D" id="1.20.1070.10">
    <property type="entry name" value="Rhodopsin 7-helix transmembrane proteins"/>
    <property type="match status" value="1"/>
</dbReference>
<dbReference type="GO" id="GO:0007188">
    <property type="term" value="P:adenylate cyclase-modulating G protein-coupled receptor signaling pathway"/>
    <property type="evidence" value="ECO:0007669"/>
    <property type="project" value="TreeGrafter"/>
</dbReference>
<dbReference type="PANTHER" id="PTHR45620">
    <property type="entry name" value="PDF RECEPTOR-LIKE PROTEIN-RELATED"/>
    <property type="match status" value="1"/>
</dbReference>
<evidence type="ECO:0000256" key="7">
    <source>
        <dbReference type="ARBA" id="ARBA00023136"/>
    </source>
</evidence>
<dbReference type="InterPro" id="IPR001879">
    <property type="entry name" value="GPCR_2_extracellular_dom"/>
</dbReference>
<feature type="transmembrane region" description="Helical" evidence="10">
    <location>
        <begin position="332"/>
        <end position="354"/>
    </location>
</feature>
<feature type="transmembrane region" description="Helical" evidence="10">
    <location>
        <begin position="177"/>
        <end position="198"/>
    </location>
</feature>
<dbReference type="AlphaFoldDB" id="A0A0N5A9A9"/>
<dbReference type="STRING" id="451379.A0A0N5A9A9"/>
<feature type="domain" description="G-protein coupled receptors family 2 profile 2" evidence="12">
    <location>
        <begin position="100"/>
        <end position="356"/>
    </location>
</feature>
<evidence type="ECO:0000256" key="4">
    <source>
        <dbReference type="ARBA" id="ARBA00022692"/>
    </source>
</evidence>
<dbReference type="GO" id="GO:0007166">
    <property type="term" value="P:cell surface receptor signaling pathway"/>
    <property type="evidence" value="ECO:0007669"/>
    <property type="project" value="InterPro"/>
</dbReference>
<evidence type="ECO:0000259" key="11">
    <source>
        <dbReference type="PROSITE" id="PS50227"/>
    </source>
</evidence>
<evidence type="ECO:0000313" key="13">
    <source>
        <dbReference type="Proteomes" id="UP000046393"/>
    </source>
</evidence>
<dbReference type="GO" id="GO:0008528">
    <property type="term" value="F:G protein-coupled peptide receptor activity"/>
    <property type="evidence" value="ECO:0007669"/>
    <property type="project" value="TreeGrafter"/>
</dbReference>
<dbReference type="SUPFAM" id="SSF111418">
    <property type="entry name" value="Hormone receptor domain"/>
    <property type="match status" value="1"/>
</dbReference>
<dbReference type="InterPro" id="IPR050332">
    <property type="entry name" value="GPCR_2"/>
</dbReference>
<evidence type="ECO:0000256" key="6">
    <source>
        <dbReference type="ARBA" id="ARBA00023040"/>
    </source>
</evidence>
<dbReference type="InterPro" id="IPR000832">
    <property type="entry name" value="GPCR_2_secretin-like"/>
</dbReference>
<keyword evidence="8" id="KW-0675">Receptor</keyword>
<keyword evidence="7 10" id="KW-0472">Membrane</keyword>
<keyword evidence="4 10" id="KW-0812">Transmembrane</keyword>
<feature type="domain" description="G-protein coupled receptors family 2 profile 1" evidence="11">
    <location>
        <begin position="28"/>
        <end position="94"/>
    </location>
</feature>
<evidence type="ECO:0000256" key="8">
    <source>
        <dbReference type="ARBA" id="ARBA00023170"/>
    </source>
</evidence>
<feature type="transmembrane region" description="Helical" evidence="10">
    <location>
        <begin position="303"/>
        <end position="326"/>
    </location>
</feature>
<evidence type="ECO:0000256" key="3">
    <source>
        <dbReference type="ARBA" id="ARBA00022475"/>
    </source>
</evidence>
<dbReference type="GO" id="GO:0005886">
    <property type="term" value="C:plasma membrane"/>
    <property type="evidence" value="ECO:0007669"/>
    <property type="project" value="UniProtKB-SubCell"/>
</dbReference>
<keyword evidence="9" id="KW-0807">Transducer</keyword>
<name>A0A0N5A9A9_9BILA</name>
<feature type="transmembrane region" description="Helical" evidence="10">
    <location>
        <begin position="102"/>
        <end position="125"/>
    </location>
</feature>
<evidence type="ECO:0000256" key="10">
    <source>
        <dbReference type="SAM" id="Phobius"/>
    </source>
</evidence>
<dbReference type="Pfam" id="PF00002">
    <property type="entry name" value="7tm_2"/>
    <property type="match status" value="1"/>
</dbReference>
<reference evidence="14" key="1">
    <citation type="submission" date="2017-02" db="UniProtKB">
        <authorList>
            <consortium name="WormBaseParasite"/>
        </authorList>
    </citation>
    <scope>IDENTIFICATION</scope>
</reference>
<proteinExistence type="inferred from homology"/>
<evidence type="ECO:0000313" key="14">
    <source>
        <dbReference type="WBParaSite" id="SMUV_0000068201-mRNA-1"/>
    </source>
</evidence>
<keyword evidence="6" id="KW-0297">G-protein coupled receptor</keyword>
<dbReference type="InterPro" id="IPR017981">
    <property type="entry name" value="GPCR_2-like_7TM"/>
</dbReference>